<gene>
    <name evidence="2" type="ORF">ERS852394_01660</name>
</gene>
<dbReference type="Proteomes" id="UP000095409">
    <property type="component" value="Unassembled WGS sequence"/>
</dbReference>
<dbReference type="EMBL" id="CYZD01000006">
    <property type="protein sequence ID" value="CUO18716.1"/>
    <property type="molecule type" value="Genomic_DNA"/>
</dbReference>
<reference evidence="2 3" key="1">
    <citation type="submission" date="2015-09" db="EMBL/GenBank/DDBJ databases">
        <authorList>
            <consortium name="Pathogen Informatics"/>
        </authorList>
    </citation>
    <scope>NUCLEOTIDE SEQUENCE [LARGE SCALE GENOMIC DNA]</scope>
    <source>
        <strain evidence="2 3">2789STDY5608837</strain>
    </source>
</reference>
<keyword evidence="1" id="KW-0812">Transmembrane</keyword>
<feature type="transmembrane region" description="Helical" evidence="1">
    <location>
        <begin position="7"/>
        <end position="27"/>
    </location>
</feature>
<dbReference type="Pfam" id="PF19517">
    <property type="entry name" value="DUF6050"/>
    <property type="match status" value="1"/>
</dbReference>
<name>A0A174D4C2_9FIRM</name>
<feature type="transmembrane region" description="Helical" evidence="1">
    <location>
        <begin position="69"/>
        <end position="87"/>
    </location>
</feature>
<dbReference type="AlphaFoldDB" id="A0A174D4C2"/>
<sequence>MRGKEIITKLIIPGAIAMIICLIVHPMCMNGEILDWRKVLLFAGIPFGIQKMFLLVVPRNVGTGEMLGMLVLNLMVGSLIGIGVLVWRLLAVAGILLKNGISGIIWIIKRLKEMVIKNERKATGKIVL</sequence>
<dbReference type="RefSeq" id="WP_055066068.1">
    <property type="nucleotide sequence ID" value="NZ_CYZD01000006.1"/>
</dbReference>
<protein>
    <submittedName>
        <fullName evidence="2">Uncharacterized protein</fullName>
    </submittedName>
</protein>
<feature type="transmembrane region" description="Helical" evidence="1">
    <location>
        <begin position="39"/>
        <end position="57"/>
    </location>
</feature>
<feature type="transmembrane region" description="Helical" evidence="1">
    <location>
        <begin position="93"/>
        <end position="111"/>
    </location>
</feature>
<accession>A0A174D4C2</accession>
<keyword evidence="1" id="KW-0472">Membrane</keyword>
<organism evidence="2 3">
    <name type="scientific">Blautia obeum</name>
    <dbReference type="NCBI Taxonomy" id="40520"/>
    <lineage>
        <taxon>Bacteria</taxon>
        <taxon>Bacillati</taxon>
        <taxon>Bacillota</taxon>
        <taxon>Clostridia</taxon>
        <taxon>Lachnospirales</taxon>
        <taxon>Lachnospiraceae</taxon>
        <taxon>Blautia</taxon>
    </lineage>
</organism>
<keyword evidence="1" id="KW-1133">Transmembrane helix</keyword>
<evidence type="ECO:0000256" key="1">
    <source>
        <dbReference type="SAM" id="Phobius"/>
    </source>
</evidence>
<proteinExistence type="predicted"/>
<evidence type="ECO:0000313" key="2">
    <source>
        <dbReference type="EMBL" id="CUO18716.1"/>
    </source>
</evidence>
<dbReference type="InterPro" id="IPR046113">
    <property type="entry name" value="DUF6050"/>
</dbReference>
<evidence type="ECO:0000313" key="3">
    <source>
        <dbReference type="Proteomes" id="UP000095409"/>
    </source>
</evidence>